<accession>A0ABR0E2X1</accession>
<proteinExistence type="predicted"/>
<comment type="caution">
    <text evidence="1">The sequence shown here is derived from an EMBL/GenBank/DDBJ whole genome shotgun (WGS) entry which is preliminary data.</text>
</comment>
<evidence type="ECO:0000313" key="1">
    <source>
        <dbReference type="EMBL" id="KAK4495759.1"/>
    </source>
</evidence>
<protein>
    <submittedName>
        <fullName evidence="1">Uncharacterized protein</fullName>
    </submittedName>
</protein>
<gene>
    <name evidence="1" type="ORF">PRZ48_013027</name>
</gene>
<dbReference type="Proteomes" id="UP001305779">
    <property type="component" value="Unassembled WGS sequence"/>
</dbReference>
<reference evidence="1 2" key="1">
    <citation type="journal article" date="2023" name="G3 (Bethesda)">
        <title>A chromosome-level genome assembly of Zasmidium syzygii isolated from banana leaves.</title>
        <authorList>
            <person name="van Westerhoven A.C."/>
            <person name="Mehrabi R."/>
            <person name="Talebi R."/>
            <person name="Steentjes M.B.F."/>
            <person name="Corcolon B."/>
            <person name="Chong P.A."/>
            <person name="Kema G.H.J."/>
            <person name="Seidl M.F."/>
        </authorList>
    </citation>
    <scope>NUCLEOTIDE SEQUENCE [LARGE SCALE GENOMIC DNA]</scope>
    <source>
        <strain evidence="1 2">P124</strain>
    </source>
</reference>
<dbReference type="EMBL" id="JAXOVC010000011">
    <property type="protein sequence ID" value="KAK4495759.1"/>
    <property type="molecule type" value="Genomic_DNA"/>
</dbReference>
<sequence>MACVDSTFQPNFHDPMALRRGSIQRMSNTPLLRTAQEAKLVDFRIYESQPTSPRMPAKQHPHRSSFVKRCSQLATGRRPSITSTSSTTTQPPNLVQWVQRLPSSPSGYEDFLESALEEAVGQLVCGPNAAAEEFELGYNYDTLEDTAPEAWVRVQAQRVESQGKQWIAASIQSKAGPEVYAYGREDSISTIKLILDSESSQESVTATGSIHHTTWLVRREERRDPRSLNAGLKSLQYNGPMLTTTDDTDSGVMVLGSEEGLCACFDDGPVEPPFLSLTESEELYMVRREDID</sequence>
<organism evidence="1 2">
    <name type="scientific">Zasmidium cellare</name>
    <name type="common">Wine cellar mold</name>
    <name type="synonym">Racodium cellare</name>
    <dbReference type="NCBI Taxonomy" id="395010"/>
    <lineage>
        <taxon>Eukaryota</taxon>
        <taxon>Fungi</taxon>
        <taxon>Dikarya</taxon>
        <taxon>Ascomycota</taxon>
        <taxon>Pezizomycotina</taxon>
        <taxon>Dothideomycetes</taxon>
        <taxon>Dothideomycetidae</taxon>
        <taxon>Mycosphaerellales</taxon>
        <taxon>Mycosphaerellaceae</taxon>
        <taxon>Zasmidium</taxon>
    </lineage>
</organism>
<name>A0ABR0E2X1_ZASCE</name>
<evidence type="ECO:0000313" key="2">
    <source>
        <dbReference type="Proteomes" id="UP001305779"/>
    </source>
</evidence>
<keyword evidence="2" id="KW-1185">Reference proteome</keyword>